<sequence>MFALARLSVVGFVVLTIVYICLSLYSRSKRRDKLEAEWDREGMSGDRDAFIEQGLQDYDGSLRRKLIWGVYIIPVTIVIALIYFMNFH</sequence>
<gene>
    <name evidence="2" type="ORF">SAMN06265373_101296</name>
</gene>
<feature type="transmembrane region" description="Helical" evidence="1">
    <location>
        <begin position="66"/>
        <end position="85"/>
    </location>
</feature>
<name>A0ABY1N7T7_9RHOB</name>
<reference evidence="2 3" key="1">
    <citation type="submission" date="2017-05" db="EMBL/GenBank/DDBJ databases">
        <authorList>
            <person name="Varghese N."/>
            <person name="Submissions S."/>
        </authorList>
    </citation>
    <scope>NUCLEOTIDE SEQUENCE [LARGE SCALE GENOMIC DNA]</scope>
    <source>
        <strain evidence="2 3">DSM 29734</strain>
    </source>
</reference>
<protein>
    <recommendedName>
        <fullName evidence="4">Cation/multidrug efflux pump</fullName>
    </recommendedName>
</protein>
<dbReference type="Proteomes" id="UP001157961">
    <property type="component" value="Unassembled WGS sequence"/>
</dbReference>
<keyword evidence="1" id="KW-1133">Transmembrane helix</keyword>
<keyword evidence="1" id="KW-0812">Transmembrane</keyword>
<proteinExistence type="predicted"/>
<feature type="transmembrane region" description="Helical" evidence="1">
    <location>
        <begin position="6"/>
        <end position="25"/>
    </location>
</feature>
<keyword evidence="3" id="KW-1185">Reference proteome</keyword>
<dbReference type="EMBL" id="FXTY01000001">
    <property type="protein sequence ID" value="SMP02743.1"/>
    <property type="molecule type" value="Genomic_DNA"/>
</dbReference>
<keyword evidence="1" id="KW-0472">Membrane</keyword>
<evidence type="ECO:0000256" key="1">
    <source>
        <dbReference type="SAM" id="Phobius"/>
    </source>
</evidence>
<organism evidence="2 3">
    <name type="scientific">Shimia sagamensis</name>
    <dbReference type="NCBI Taxonomy" id="1566352"/>
    <lineage>
        <taxon>Bacteria</taxon>
        <taxon>Pseudomonadati</taxon>
        <taxon>Pseudomonadota</taxon>
        <taxon>Alphaproteobacteria</taxon>
        <taxon>Rhodobacterales</taxon>
        <taxon>Roseobacteraceae</taxon>
    </lineage>
</organism>
<evidence type="ECO:0008006" key="4">
    <source>
        <dbReference type="Google" id="ProtNLM"/>
    </source>
</evidence>
<evidence type="ECO:0000313" key="2">
    <source>
        <dbReference type="EMBL" id="SMP02743.1"/>
    </source>
</evidence>
<dbReference type="RefSeq" id="WP_283424163.1">
    <property type="nucleotide sequence ID" value="NZ_FXTY01000001.1"/>
</dbReference>
<evidence type="ECO:0000313" key="3">
    <source>
        <dbReference type="Proteomes" id="UP001157961"/>
    </source>
</evidence>
<comment type="caution">
    <text evidence="2">The sequence shown here is derived from an EMBL/GenBank/DDBJ whole genome shotgun (WGS) entry which is preliminary data.</text>
</comment>
<accession>A0ABY1N7T7</accession>